<keyword evidence="13" id="KW-0282">Flagellum</keyword>
<comment type="subcellular location">
    <subcellularLocation>
        <location evidence="1">Cell projection</location>
        <location evidence="1">Cilium</location>
    </subcellularLocation>
</comment>
<dbReference type="GO" id="GO:0030991">
    <property type="term" value="C:intraciliary transport particle A"/>
    <property type="evidence" value="ECO:0007669"/>
    <property type="project" value="TreeGrafter"/>
</dbReference>
<dbReference type="InterPro" id="IPR056156">
    <property type="entry name" value="TPR_IF140_C"/>
</dbReference>
<evidence type="ECO:0000256" key="5">
    <source>
        <dbReference type="ARBA" id="ARBA00023069"/>
    </source>
</evidence>
<comment type="caution">
    <text evidence="13">The sequence shown here is derived from an EMBL/GenBank/DDBJ whole genome shotgun (WGS) entry which is preliminary data.</text>
</comment>
<dbReference type="InterPro" id="IPR056154">
    <property type="entry name" value="Beta-prop_IFT140_1st"/>
</dbReference>
<organism evidence="13 14">
    <name type="scientific">Stylophora pistillata</name>
    <name type="common">Smooth cauliflower coral</name>
    <dbReference type="NCBI Taxonomy" id="50429"/>
    <lineage>
        <taxon>Eukaryota</taxon>
        <taxon>Metazoa</taxon>
        <taxon>Cnidaria</taxon>
        <taxon>Anthozoa</taxon>
        <taxon>Hexacorallia</taxon>
        <taxon>Scleractinia</taxon>
        <taxon>Astrocoeniina</taxon>
        <taxon>Pocilloporidae</taxon>
        <taxon>Stylophora</taxon>
    </lineage>
</organism>
<dbReference type="PROSITE" id="PS50082">
    <property type="entry name" value="WD_REPEATS_2"/>
    <property type="match status" value="1"/>
</dbReference>
<dbReference type="Proteomes" id="UP000225706">
    <property type="component" value="Unassembled WGS sequence"/>
</dbReference>
<evidence type="ECO:0000259" key="11">
    <source>
        <dbReference type="Pfam" id="PF24760"/>
    </source>
</evidence>
<dbReference type="FunFam" id="1.25.40.470:FF:000010">
    <property type="entry name" value="Intraflagellar transport 140 homolog (Chlamydomonas)"/>
    <property type="match status" value="1"/>
</dbReference>
<dbReference type="GO" id="GO:0005930">
    <property type="term" value="C:axoneme"/>
    <property type="evidence" value="ECO:0007669"/>
    <property type="project" value="TreeGrafter"/>
</dbReference>
<dbReference type="PANTHER" id="PTHR15722:SF7">
    <property type="entry name" value="INTRAFLAGELLAR TRANSPORT PROTEIN 140 HOMOLOG"/>
    <property type="match status" value="1"/>
</dbReference>
<dbReference type="InterPro" id="IPR036322">
    <property type="entry name" value="WD40_repeat_dom_sf"/>
</dbReference>
<evidence type="ECO:0000256" key="2">
    <source>
        <dbReference type="ARBA" id="ARBA00022574"/>
    </source>
</evidence>
<dbReference type="SMART" id="SM00320">
    <property type="entry name" value="WD40"/>
    <property type="match status" value="4"/>
</dbReference>
<dbReference type="SUPFAM" id="SSF48452">
    <property type="entry name" value="TPR-like"/>
    <property type="match status" value="1"/>
</dbReference>
<proteinExistence type="predicted"/>
<dbReference type="InterPro" id="IPR015943">
    <property type="entry name" value="WD40/YVTN_repeat-like_dom_sf"/>
</dbReference>
<keyword evidence="5" id="KW-0969">Cilium</keyword>
<keyword evidence="2 7" id="KW-0853">WD repeat</keyword>
<feature type="domain" description="IF140 C-terminal TPR" evidence="11">
    <location>
        <begin position="1292"/>
        <end position="1415"/>
    </location>
</feature>
<dbReference type="Pfam" id="PF24762">
    <property type="entry name" value="TPR_IF140-IFT172"/>
    <property type="match status" value="1"/>
</dbReference>
<evidence type="ECO:0000259" key="9">
    <source>
        <dbReference type="Pfam" id="PF23383"/>
    </source>
</evidence>
<dbReference type="OrthoDB" id="10258787at2759"/>
<dbReference type="InterPro" id="IPR002885">
    <property type="entry name" value="PPR_rpt"/>
</dbReference>
<name>A0A2B4SRW8_STYPI</name>
<feature type="region of interest" description="Disordered" evidence="8">
    <location>
        <begin position="1454"/>
        <end position="1480"/>
    </location>
</feature>
<keyword evidence="4" id="KW-0802">TPR repeat</keyword>
<evidence type="ECO:0000313" key="14">
    <source>
        <dbReference type="Proteomes" id="UP000225706"/>
    </source>
</evidence>
<dbReference type="FunFam" id="1.25.40.470:FF:000011">
    <property type="entry name" value="Intraflagellar transport protein 140"/>
    <property type="match status" value="1"/>
</dbReference>
<dbReference type="InterPro" id="IPR056155">
    <property type="entry name" value="Beta-prop_IFT140_2nd"/>
</dbReference>
<evidence type="ECO:0000256" key="8">
    <source>
        <dbReference type="SAM" id="MobiDB-lite"/>
    </source>
</evidence>
<feature type="repeat" description="WD" evidence="7">
    <location>
        <begin position="99"/>
        <end position="140"/>
    </location>
</feature>
<accession>A0A2B4SRW8</accession>
<evidence type="ECO:0000256" key="4">
    <source>
        <dbReference type="ARBA" id="ARBA00022803"/>
    </source>
</evidence>
<evidence type="ECO:0000313" key="13">
    <source>
        <dbReference type="EMBL" id="PFX31859.1"/>
    </source>
</evidence>
<dbReference type="Gene3D" id="2.130.10.10">
    <property type="entry name" value="YVTN repeat-like/Quinoprotein amine dehydrogenase"/>
    <property type="match status" value="2"/>
</dbReference>
<reference evidence="14" key="1">
    <citation type="journal article" date="2017" name="bioRxiv">
        <title>Comparative analysis of the genomes of Stylophora pistillata and Acropora digitifera provides evidence for extensive differences between species of corals.</title>
        <authorList>
            <person name="Voolstra C.R."/>
            <person name="Li Y."/>
            <person name="Liew Y.J."/>
            <person name="Baumgarten S."/>
            <person name="Zoccola D."/>
            <person name="Flot J.-F."/>
            <person name="Tambutte S."/>
            <person name="Allemand D."/>
            <person name="Aranda M."/>
        </authorList>
    </citation>
    <scope>NUCLEOTIDE SEQUENCE [LARGE SCALE GENOMIC DNA]</scope>
</reference>
<feature type="domain" description="IFT140 second beta-propeller" evidence="10">
    <location>
        <begin position="416"/>
        <end position="740"/>
    </location>
</feature>
<evidence type="ECO:0000256" key="1">
    <source>
        <dbReference type="ARBA" id="ARBA00004138"/>
    </source>
</evidence>
<evidence type="ECO:0000256" key="7">
    <source>
        <dbReference type="PROSITE-ProRule" id="PRU00221"/>
    </source>
</evidence>
<dbReference type="GO" id="GO:0036064">
    <property type="term" value="C:ciliary basal body"/>
    <property type="evidence" value="ECO:0007669"/>
    <property type="project" value="TreeGrafter"/>
</dbReference>
<protein>
    <submittedName>
        <fullName evidence="13">Intraflagellar transport protein 140-like</fullName>
    </submittedName>
</protein>
<dbReference type="PANTHER" id="PTHR15722">
    <property type="entry name" value="IFT140/172-RELATED"/>
    <property type="match status" value="1"/>
</dbReference>
<dbReference type="InterPro" id="IPR011990">
    <property type="entry name" value="TPR-like_helical_dom_sf"/>
</dbReference>
<dbReference type="Pfam" id="PF23383">
    <property type="entry name" value="Beta-prop_IFT140_1st"/>
    <property type="match status" value="1"/>
</dbReference>
<feature type="domain" description="IF140/IFT172/WDR19 TPR" evidence="12">
    <location>
        <begin position="801"/>
        <end position="1284"/>
    </location>
</feature>
<dbReference type="Pfam" id="PF24760">
    <property type="entry name" value="TPR_IF140_C"/>
    <property type="match status" value="1"/>
</dbReference>
<evidence type="ECO:0000256" key="3">
    <source>
        <dbReference type="ARBA" id="ARBA00022737"/>
    </source>
</evidence>
<dbReference type="SUPFAM" id="SSF50978">
    <property type="entry name" value="WD40 repeat-like"/>
    <property type="match status" value="2"/>
</dbReference>
<dbReference type="InterPro" id="IPR001680">
    <property type="entry name" value="WD40_rpt"/>
</dbReference>
<feature type="compositionally biased region" description="Acidic residues" evidence="8">
    <location>
        <begin position="1457"/>
        <end position="1473"/>
    </location>
</feature>
<dbReference type="STRING" id="50429.A0A2B4SRW8"/>
<sequence length="1480" mass="166083">MAVYFDHKIQAPSVALQTDIAWHNNYSLLAVASKNESDMGGSVNFYLDEGELVEESSIQRSSAVTAIVWHPVRKILAIGWESGDVLMWNEHDRELHETSSIHQSAVRVIQWSNNGNRLVTSDESGILAVWKADQKGRLQQSPIYQHDVSSPITACVFKPPLTSDYDISSLAKAAVAGDESALDMLSWRKGNKNVANTASTDYSFFFGVVDGSVYFVDDKGRCTQCFTAEGAIKFLLYSEGRDMIVVVTEGLILSQHRVAHDGTTSEVAKVKLSGQPGKSQIIWAGRQVLATASEENVVRMWNVEQNDNYILSVDGSGFELGEVVNCISFNKVKGILAGGTNKGKVAMWKHVVTKPQKKKLEGQEKWELQSPAVLEGETQLSQIQWGGNKSLLAVNTGETVIILNEQVMNAHYNLELAAVQVSPSQLAIENFTTGYCQDLKTDIHIKGVFVTKSHTAIWNGKKVVVYEVASDKSLVRAEGSFSSDSPVVGVHEQSVYTVEPGKILVRTFQGTVKQILQFSETEGDPILLDVCGNFLVPGTSLGYVKVWDLSRREAKQHCNPKSLEESITGIGKLKSVRCNCNGTRVSIMCDKANNSPDSRIYVWDIELDAFQSFDFATGQGTGADEGDKESTDLTNKAQLAAEVAGRRPASMFWDPTEPKLLVCEAPHIPGMEREATNNKSSSRKSVNAIAADASRESDVLVISLFSTPENGILLQDFFPIDSTYFSLLGVQAPYFYLVKKSSELEGAPPPDPPSYGATNIPLPDKHHMVTKYTMRDFIGFEKADAEARKAMMNFSYLSAIGNMDEAFKAIKLIKSESVWENMARMCVKTKRLDVATVCLGNMGNARAARALREAQQEPELDARVACLAIQLGMTDEAEKLLKNSSRYDLLNKFYQASNQWTKAIEVAELQDRIHLRTTYYNYAKHLESTGNISAAIVNFEKADTHRFEVPRMLLEEPQQLEAYILKTKDKELRKWWAQYMESTSEMETALQFYEAARDNLSLVRVYCYCGNLEKAAEICNETGDRAASYHLARQFENQEKIKEAIHFYTRAQCYNNAIRLAKEHGLDNELMNLALLSSPQDMLDVARYYENHPNMQDKAVMLYHKGGNVTKALDLCFETQQFAALQVIAEDLDESTDPQMLDKCSKFFLEHEQYDKAVELLVVGKQFSEALDLCMNHNVTITEELAEKMTLPKGSEPEIRNKLLERIADCCMHQRSYHLATKKYTQAGNKIKAMKSLLKSGDTEKIIFFAGVSRQKEIYVMAANYLQSLDWRKDPEIMKNIIAFYTKGRALDSLASFYDACAQVEIDEYQNYDKALGALTEAYKCMAKAKTKNPTDQEEKVAVLKQRIGFLKKFVQARRSYDENPEETIKQCHILLEEPDLETAVRVGDVYGIIIEHYARQQNFTKAFSVMEEMRRRVPNVNMAYYVNMKTIEATHKAVGAPLMRGMGAERDIRGELDEDEGEEVEEEVEEDIMNGHDDY</sequence>
<dbReference type="EMBL" id="LSMT01000030">
    <property type="protein sequence ID" value="PFX31859.1"/>
    <property type="molecule type" value="Genomic_DNA"/>
</dbReference>
<dbReference type="GO" id="GO:0035721">
    <property type="term" value="P:intraciliary retrograde transport"/>
    <property type="evidence" value="ECO:0007669"/>
    <property type="project" value="TreeGrafter"/>
</dbReference>
<keyword evidence="14" id="KW-1185">Reference proteome</keyword>
<dbReference type="InterPro" id="IPR056168">
    <property type="entry name" value="TPR_IF140/IFT172/WDR19"/>
</dbReference>
<gene>
    <name evidence="13" type="primary">IFT140</name>
    <name evidence="13" type="ORF">AWC38_SpisGene3296</name>
</gene>
<evidence type="ECO:0000259" key="10">
    <source>
        <dbReference type="Pfam" id="PF23385"/>
    </source>
</evidence>
<keyword evidence="3" id="KW-0677">Repeat</keyword>
<evidence type="ECO:0000259" key="12">
    <source>
        <dbReference type="Pfam" id="PF24762"/>
    </source>
</evidence>
<dbReference type="Gene3D" id="1.25.40.470">
    <property type="match status" value="2"/>
</dbReference>
<feature type="domain" description="IFT140 first beta-propeller" evidence="9">
    <location>
        <begin position="2"/>
        <end position="406"/>
    </location>
</feature>
<keyword evidence="6" id="KW-0966">Cell projection</keyword>
<dbReference type="NCBIfam" id="TIGR00756">
    <property type="entry name" value="PPR"/>
    <property type="match status" value="1"/>
</dbReference>
<evidence type="ECO:0000256" key="6">
    <source>
        <dbReference type="ARBA" id="ARBA00023273"/>
    </source>
</evidence>
<dbReference type="Pfam" id="PF23385">
    <property type="entry name" value="Beta-prop_IFT140_2nd"/>
    <property type="match status" value="1"/>
</dbReference>